<reference evidence="8" key="1">
    <citation type="journal article" date="2021" name="Open Biol.">
        <title>Shared evolutionary footprints suggest mitochondrial oxidative damage underlies multiple complex I losses in fungi.</title>
        <authorList>
            <person name="Schikora-Tamarit M.A."/>
            <person name="Marcet-Houben M."/>
            <person name="Nosek J."/>
            <person name="Gabaldon T."/>
        </authorList>
    </citation>
    <scope>NUCLEOTIDE SEQUENCE</scope>
    <source>
        <strain evidence="8">NCAIM Y.01608</strain>
    </source>
</reference>
<sequence length="594" mass="66115">MSVFQKLRNRKTEQALSEAILGTNEEPETFLSEPEKNKEANEVVDGSSVISSDAPEGLQAIEAATMVWPNWAVYTTYAWIWVCFFMIALQQTIGTTMMPYAYADFAKAPEISTAGILATIVGGVLKLPIGKTLNIWGRAEGFLVFVCVYLLGLVILAACNNAHAYAAGYVLFWIGYDAIYLIMDVFLADTCGLRNRAFAFAFASTPFICTAFTGPLAAQSILEMATWRWGYGIFAIVMPFVFLPLVFVFKFYQLKAIKMGVLKKRNSGRTKWQSLVHYFHEFDIVGAFLLMAAFTLFLLPFSLQTYGRTTYKSATFIVMIIIGALLFPVFAIWEKWFARTHFIRYELFRNRTILGACAFAALSNFSFYCWDLYYYSFVLVVYNLSVKDAGYMTEIYNVGSCFWSPLFGIYVRLTKHFKYACLCFGLPLLFLGAGLMIRFRGQDSNIGYIVMCQIFIAFGGGMCVIGRDMAVMATSDQEGVPMMLSILSLFGSVGGSIGYAVAAAIYDNTFYDALVKKLPASEAANALTIYMGGVATQMSYPVGSAVRDAINYAWGQSQRNGAIAATCILVLAFPSVFIWKNYNVDVKKNKGHVL</sequence>
<feature type="transmembrane region" description="Helical" evidence="7">
    <location>
        <begin position="198"/>
        <end position="217"/>
    </location>
</feature>
<keyword evidence="5 7" id="KW-1133">Transmembrane helix</keyword>
<reference evidence="8" key="2">
    <citation type="submission" date="2021-01" db="EMBL/GenBank/DDBJ databases">
        <authorList>
            <person name="Schikora-Tamarit M.A."/>
        </authorList>
    </citation>
    <scope>NUCLEOTIDE SEQUENCE</scope>
    <source>
        <strain evidence="8">NCAIM Y.01608</strain>
    </source>
</reference>
<dbReference type="SUPFAM" id="SSF103473">
    <property type="entry name" value="MFS general substrate transporter"/>
    <property type="match status" value="2"/>
</dbReference>
<feature type="transmembrane region" description="Helical" evidence="7">
    <location>
        <begin position="229"/>
        <end position="254"/>
    </location>
</feature>
<evidence type="ECO:0008006" key="10">
    <source>
        <dbReference type="Google" id="ProtNLM"/>
    </source>
</evidence>
<feature type="transmembrane region" description="Helical" evidence="7">
    <location>
        <begin position="445"/>
        <end position="465"/>
    </location>
</feature>
<protein>
    <recommendedName>
        <fullName evidence="10">Siderochrome-iron transporter</fullName>
    </recommendedName>
</protein>
<keyword evidence="4 7" id="KW-0812">Transmembrane</keyword>
<evidence type="ECO:0000256" key="2">
    <source>
        <dbReference type="ARBA" id="ARBA00008335"/>
    </source>
</evidence>
<evidence type="ECO:0000256" key="5">
    <source>
        <dbReference type="ARBA" id="ARBA00022989"/>
    </source>
</evidence>
<feature type="transmembrane region" description="Helical" evidence="7">
    <location>
        <begin position="164"/>
        <end position="186"/>
    </location>
</feature>
<dbReference type="Proteomes" id="UP000788993">
    <property type="component" value="Unassembled WGS sequence"/>
</dbReference>
<name>A0A9P8TFM4_9ASCO</name>
<dbReference type="InterPro" id="IPR011701">
    <property type="entry name" value="MFS"/>
</dbReference>
<keyword evidence="3" id="KW-0813">Transport</keyword>
<feature type="transmembrane region" description="Helical" evidence="7">
    <location>
        <begin position="486"/>
        <end position="506"/>
    </location>
</feature>
<dbReference type="GO" id="GO:0005886">
    <property type="term" value="C:plasma membrane"/>
    <property type="evidence" value="ECO:0007669"/>
    <property type="project" value="TreeGrafter"/>
</dbReference>
<organism evidence="8 9">
    <name type="scientific">Ogataea polymorpha</name>
    <dbReference type="NCBI Taxonomy" id="460523"/>
    <lineage>
        <taxon>Eukaryota</taxon>
        <taxon>Fungi</taxon>
        <taxon>Dikarya</taxon>
        <taxon>Ascomycota</taxon>
        <taxon>Saccharomycotina</taxon>
        <taxon>Pichiomycetes</taxon>
        <taxon>Pichiales</taxon>
        <taxon>Pichiaceae</taxon>
        <taxon>Ogataea</taxon>
    </lineage>
</organism>
<dbReference type="GO" id="GO:0022857">
    <property type="term" value="F:transmembrane transporter activity"/>
    <property type="evidence" value="ECO:0007669"/>
    <property type="project" value="InterPro"/>
</dbReference>
<evidence type="ECO:0000256" key="3">
    <source>
        <dbReference type="ARBA" id="ARBA00022448"/>
    </source>
</evidence>
<proteinExistence type="inferred from homology"/>
<dbReference type="Pfam" id="PF07690">
    <property type="entry name" value="MFS_1"/>
    <property type="match status" value="1"/>
</dbReference>
<dbReference type="AlphaFoldDB" id="A0A9P8TFM4"/>
<dbReference type="EMBL" id="JAEUBD010000095">
    <property type="protein sequence ID" value="KAH3677793.1"/>
    <property type="molecule type" value="Genomic_DNA"/>
</dbReference>
<evidence type="ECO:0000313" key="9">
    <source>
        <dbReference type="Proteomes" id="UP000788993"/>
    </source>
</evidence>
<feature type="transmembrane region" description="Helical" evidence="7">
    <location>
        <begin position="561"/>
        <end position="579"/>
    </location>
</feature>
<dbReference type="FunFam" id="1.20.1250.20:FF:000284">
    <property type="entry name" value="Siderophore iron transporter mirB"/>
    <property type="match status" value="1"/>
</dbReference>
<dbReference type="PANTHER" id="PTHR23501:SF107">
    <property type="entry name" value="TRANSPORTER, PUTATIVE (AFU_ORTHOLOGUE AFUA_7G04730)-RELATED"/>
    <property type="match status" value="1"/>
</dbReference>
<feature type="transmembrane region" description="Helical" evidence="7">
    <location>
        <begin position="420"/>
        <end position="439"/>
    </location>
</feature>
<evidence type="ECO:0000256" key="7">
    <source>
        <dbReference type="SAM" id="Phobius"/>
    </source>
</evidence>
<feature type="transmembrane region" description="Helical" evidence="7">
    <location>
        <begin position="141"/>
        <end position="158"/>
    </location>
</feature>
<gene>
    <name evidence="8" type="ORF">OGATHE_000447</name>
</gene>
<keyword evidence="9" id="KW-1185">Reference proteome</keyword>
<evidence type="ECO:0000256" key="4">
    <source>
        <dbReference type="ARBA" id="ARBA00022692"/>
    </source>
</evidence>
<feature type="transmembrane region" description="Helical" evidence="7">
    <location>
        <begin position="395"/>
        <end position="413"/>
    </location>
</feature>
<feature type="transmembrane region" description="Helical" evidence="7">
    <location>
        <begin position="275"/>
        <end position="301"/>
    </location>
</feature>
<comment type="caution">
    <text evidence="8">The sequence shown here is derived from an EMBL/GenBank/DDBJ whole genome shotgun (WGS) entry which is preliminary data.</text>
</comment>
<comment type="similarity">
    <text evidence="2">Belongs to the major facilitator superfamily.</text>
</comment>
<keyword evidence="6 7" id="KW-0472">Membrane</keyword>
<evidence type="ECO:0000256" key="1">
    <source>
        <dbReference type="ARBA" id="ARBA00004141"/>
    </source>
</evidence>
<comment type="subcellular location">
    <subcellularLocation>
        <location evidence="1">Membrane</location>
        <topology evidence="1">Multi-pass membrane protein</topology>
    </subcellularLocation>
</comment>
<feature type="transmembrane region" description="Helical" evidence="7">
    <location>
        <begin position="111"/>
        <end position="129"/>
    </location>
</feature>
<evidence type="ECO:0000313" key="8">
    <source>
        <dbReference type="EMBL" id="KAH3677793.1"/>
    </source>
</evidence>
<feature type="transmembrane region" description="Helical" evidence="7">
    <location>
        <begin position="71"/>
        <end position="91"/>
    </location>
</feature>
<feature type="transmembrane region" description="Helical" evidence="7">
    <location>
        <begin position="353"/>
        <end position="375"/>
    </location>
</feature>
<feature type="transmembrane region" description="Helical" evidence="7">
    <location>
        <begin position="313"/>
        <end position="333"/>
    </location>
</feature>
<dbReference type="InterPro" id="IPR036259">
    <property type="entry name" value="MFS_trans_sf"/>
</dbReference>
<dbReference type="Gene3D" id="1.20.1250.20">
    <property type="entry name" value="MFS general substrate transporter like domains"/>
    <property type="match status" value="2"/>
</dbReference>
<accession>A0A9P8TFM4</accession>
<dbReference type="PANTHER" id="PTHR23501">
    <property type="entry name" value="MAJOR FACILITATOR SUPERFAMILY"/>
    <property type="match status" value="1"/>
</dbReference>
<evidence type="ECO:0000256" key="6">
    <source>
        <dbReference type="ARBA" id="ARBA00023136"/>
    </source>
</evidence>